<protein>
    <submittedName>
        <fullName evidence="2">Uncharacterized protein</fullName>
    </submittedName>
</protein>
<gene>
    <name evidence="2" type="ORF">QNJ86_03820</name>
</gene>
<dbReference type="EMBL" id="JASJEU010000007">
    <property type="protein sequence ID" value="MDJ1649921.1"/>
    <property type="molecule type" value="Genomic_DNA"/>
</dbReference>
<evidence type="ECO:0000313" key="2">
    <source>
        <dbReference type="EMBL" id="MDJ1649921.1"/>
    </source>
</evidence>
<dbReference type="RefSeq" id="WP_283831268.1">
    <property type="nucleotide sequence ID" value="NZ_JASJEU010000007.1"/>
</dbReference>
<evidence type="ECO:0000313" key="3">
    <source>
        <dbReference type="Proteomes" id="UP001232750"/>
    </source>
</evidence>
<keyword evidence="1" id="KW-0472">Membrane</keyword>
<organism evidence="2 3">
    <name type="scientific">Gordonibacter faecis</name>
    <dbReference type="NCBI Taxonomy" id="3047475"/>
    <lineage>
        <taxon>Bacteria</taxon>
        <taxon>Bacillati</taxon>
        <taxon>Actinomycetota</taxon>
        <taxon>Coriobacteriia</taxon>
        <taxon>Eggerthellales</taxon>
        <taxon>Eggerthellaceae</taxon>
        <taxon>Gordonibacter</taxon>
    </lineage>
</organism>
<keyword evidence="1" id="KW-1133">Transmembrane helix</keyword>
<keyword evidence="3" id="KW-1185">Reference proteome</keyword>
<feature type="transmembrane region" description="Helical" evidence="1">
    <location>
        <begin position="12"/>
        <end position="37"/>
    </location>
</feature>
<dbReference type="Proteomes" id="UP001232750">
    <property type="component" value="Unassembled WGS sequence"/>
</dbReference>
<reference evidence="2 3" key="1">
    <citation type="submission" date="2023-05" db="EMBL/GenBank/DDBJ databases">
        <title>Gordonibacter KGMB12511T sp. nov., isolated from faeces of healthy Korean.</title>
        <authorList>
            <person name="Kim H.S."/>
            <person name="Kim J.-S."/>
            <person name="Suh M.K."/>
            <person name="Eom M.K."/>
            <person name="Do H.E."/>
            <person name="Lee J.-S."/>
        </authorList>
    </citation>
    <scope>NUCLEOTIDE SEQUENCE [LARGE SCALE GENOMIC DNA]</scope>
    <source>
        <strain evidence="2 3">KGMB12511</strain>
    </source>
</reference>
<evidence type="ECO:0000256" key="1">
    <source>
        <dbReference type="SAM" id="Phobius"/>
    </source>
</evidence>
<keyword evidence="1" id="KW-0812">Transmembrane</keyword>
<accession>A0ABT7DMX3</accession>
<name>A0ABT7DMX3_9ACTN</name>
<proteinExistence type="predicted"/>
<sequence length="148" mass="15485">MEIAADSRGFSRVEIVCIVGIACFAVALAAVVGWYALGLMWQGNDANVLNTAEGVAATAAAESCLVPGCPGGDFSEHRDHVTSDGTNVAYYDKGGNCLVADPPAGYNESDTLVVEGEQRHVERGSLIIKVTRKNGTFAVSWVEANAAH</sequence>
<comment type="caution">
    <text evidence="2">The sequence shown here is derived from an EMBL/GenBank/DDBJ whole genome shotgun (WGS) entry which is preliminary data.</text>
</comment>